<dbReference type="GO" id="GO:0005524">
    <property type="term" value="F:ATP binding"/>
    <property type="evidence" value="ECO:0007669"/>
    <property type="project" value="InterPro"/>
</dbReference>
<proteinExistence type="predicted"/>
<dbReference type="AlphaFoldDB" id="A0A2U1PZ16"/>
<dbReference type="EMBL" id="PKPP01000582">
    <property type="protein sequence ID" value="PWA91009.1"/>
    <property type="molecule type" value="Genomic_DNA"/>
</dbReference>
<dbReference type="InterPro" id="IPR027417">
    <property type="entry name" value="P-loop_NTPase"/>
</dbReference>
<dbReference type="GO" id="GO:0000724">
    <property type="term" value="P:double-strand break repair via homologous recombination"/>
    <property type="evidence" value="ECO:0007669"/>
    <property type="project" value="InterPro"/>
</dbReference>
<dbReference type="STRING" id="35608.A0A2U1PZ16"/>
<dbReference type="GO" id="GO:0003677">
    <property type="term" value="F:DNA binding"/>
    <property type="evidence" value="ECO:0007669"/>
    <property type="project" value="InterPro"/>
</dbReference>
<dbReference type="PROSITE" id="PS50162">
    <property type="entry name" value="RECA_2"/>
    <property type="match status" value="1"/>
</dbReference>
<evidence type="ECO:0000313" key="2">
    <source>
        <dbReference type="EMBL" id="PWA91009.1"/>
    </source>
</evidence>
<dbReference type="OrthoDB" id="420422at2759"/>
<reference evidence="2 3" key="1">
    <citation type="journal article" date="2018" name="Mol. Plant">
        <title>The genome of Artemisia annua provides insight into the evolution of Asteraceae family and artemisinin biosynthesis.</title>
        <authorList>
            <person name="Shen Q."/>
            <person name="Zhang L."/>
            <person name="Liao Z."/>
            <person name="Wang S."/>
            <person name="Yan T."/>
            <person name="Shi P."/>
            <person name="Liu M."/>
            <person name="Fu X."/>
            <person name="Pan Q."/>
            <person name="Wang Y."/>
            <person name="Lv Z."/>
            <person name="Lu X."/>
            <person name="Zhang F."/>
            <person name="Jiang W."/>
            <person name="Ma Y."/>
            <person name="Chen M."/>
            <person name="Hao X."/>
            <person name="Li L."/>
            <person name="Tang Y."/>
            <person name="Lv G."/>
            <person name="Zhou Y."/>
            <person name="Sun X."/>
            <person name="Brodelius P.E."/>
            <person name="Rose J.K.C."/>
            <person name="Tang K."/>
        </authorList>
    </citation>
    <scope>NUCLEOTIDE SEQUENCE [LARGE SCALE GENOMIC DNA]</scope>
    <source>
        <strain evidence="3">cv. Huhao1</strain>
        <tissue evidence="2">Leaf</tissue>
    </source>
</reference>
<dbReference type="InterPro" id="IPR030547">
    <property type="entry name" value="XRCC2"/>
</dbReference>
<dbReference type="CDD" id="cd19490">
    <property type="entry name" value="XRCC2"/>
    <property type="match status" value="1"/>
</dbReference>
<dbReference type="Proteomes" id="UP000245207">
    <property type="component" value="Unassembled WGS sequence"/>
</dbReference>
<comment type="caution">
    <text evidence="2">The sequence shown here is derived from an EMBL/GenBank/DDBJ whole genome shotgun (WGS) entry which is preliminary data.</text>
</comment>
<evidence type="ECO:0000259" key="1">
    <source>
        <dbReference type="PROSITE" id="PS50162"/>
    </source>
</evidence>
<dbReference type="InterPro" id="IPR020588">
    <property type="entry name" value="RecA_ATP-bd"/>
</dbReference>
<dbReference type="PANTHER" id="PTHR46644:SF2">
    <property type="entry name" value="DNA REPAIR PROTEIN XRCC2"/>
    <property type="match status" value="1"/>
</dbReference>
<evidence type="ECO:0000313" key="3">
    <source>
        <dbReference type="Proteomes" id="UP000245207"/>
    </source>
</evidence>
<gene>
    <name evidence="2" type="ORF">CTI12_AA094960</name>
</gene>
<dbReference type="GO" id="GO:0005657">
    <property type="term" value="C:replication fork"/>
    <property type="evidence" value="ECO:0007669"/>
    <property type="project" value="InterPro"/>
</dbReference>
<dbReference type="GO" id="GO:0140664">
    <property type="term" value="F:ATP-dependent DNA damage sensor activity"/>
    <property type="evidence" value="ECO:0007669"/>
    <property type="project" value="InterPro"/>
</dbReference>
<accession>A0A2U1PZ16</accession>
<sequence>MAKEWIKRDESAKQMLQRVLKERPLLLLPQPLHRVPLGTHNIVEIAGPSPSAKTEILAQMAVNSILPKTRNGVQYGGSEHSVLFIDLDCRLDIFRLSHSLKQRISEANKWHKTTNNQMGVEYDEMGLFGECMKRFSYTRCYDSFEFLAALKGLHNKLADDSKKTVYVLMIDNIGAFHWIDRSFSSLPQGNPNRKNVGLQSVFETVVKEIKKLLLLHPMLVLATKTVTSQVKSSYSARVSGFSNNAYREYMPLIWQSFVTHRILVRPLDDKRKLQDPVCYFAEWLLPALNFSDEFVVGDTGILTSF</sequence>
<name>A0A2U1PZ16_ARTAN</name>
<dbReference type="Gene3D" id="3.40.50.300">
    <property type="entry name" value="P-loop containing nucleotide triphosphate hydrolases"/>
    <property type="match status" value="1"/>
</dbReference>
<organism evidence="2 3">
    <name type="scientific">Artemisia annua</name>
    <name type="common">Sweet wormwood</name>
    <dbReference type="NCBI Taxonomy" id="35608"/>
    <lineage>
        <taxon>Eukaryota</taxon>
        <taxon>Viridiplantae</taxon>
        <taxon>Streptophyta</taxon>
        <taxon>Embryophyta</taxon>
        <taxon>Tracheophyta</taxon>
        <taxon>Spermatophyta</taxon>
        <taxon>Magnoliopsida</taxon>
        <taxon>eudicotyledons</taxon>
        <taxon>Gunneridae</taxon>
        <taxon>Pentapetalae</taxon>
        <taxon>asterids</taxon>
        <taxon>campanulids</taxon>
        <taxon>Asterales</taxon>
        <taxon>Asteraceae</taxon>
        <taxon>Asteroideae</taxon>
        <taxon>Anthemideae</taxon>
        <taxon>Artemisiinae</taxon>
        <taxon>Artemisia</taxon>
    </lineage>
</organism>
<dbReference type="PANTHER" id="PTHR46644">
    <property type="entry name" value="DNA REPAIR PROTEIN XRCC2"/>
    <property type="match status" value="1"/>
</dbReference>
<protein>
    <submittedName>
        <fullName evidence="2">DNA-repair protein</fullName>
    </submittedName>
</protein>
<feature type="domain" description="RecA family profile 1" evidence="1">
    <location>
        <begin position="17"/>
        <end position="226"/>
    </location>
</feature>
<keyword evidence="3" id="KW-1185">Reference proteome</keyword>
<dbReference type="SUPFAM" id="SSF52540">
    <property type="entry name" value="P-loop containing nucleoside triphosphate hydrolases"/>
    <property type="match status" value="1"/>
</dbReference>
<dbReference type="GO" id="GO:0033063">
    <property type="term" value="C:Rad51B-Rad51C-Rad51D-XRCC2 complex"/>
    <property type="evidence" value="ECO:0007669"/>
    <property type="project" value="InterPro"/>
</dbReference>